<evidence type="ECO:0000313" key="7">
    <source>
        <dbReference type="Proteomes" id="UP000835052"/>
    </source>
</evidence>
<feature type="binding site" evidence="4">
    <location>
        <position position="55"/>
    </location>
    <ligand>
        <name>Mg(2+)</name>
        <dbReference type="ChEBI" id="CHEBI:18420"/>
    </ligand>
</feature>
<dbReference type="Gene3D" id="3.40.50.300">
    <property type="entry name" value="P-loop containing nucleotide triphosphate hydrolases"/>
    <property type="match status" value="1"/>
</dbReference>
<dbReference type="PROSITE" id="PS51417">
    <property type="entry name" value="ARF"/>
    <property type="match status" value="1"/>
</dbReference>
<dbReference type="PRINTS" id="PR00328">
    <property type="entry name" value="SAR1GTPBP"/>
</dbReference>
<gene>
    <name evidence="6" type="ORF">CAUJ_LOCUS452</name>
</gene>
<sequence length="366" mass="41097">MSRSKSWIESICCCLYRPPPYRRDIKLGCFGIDGSGKSTVLKLIKGEDPRNVLTTNGFSVLDMEFDDAFHLTVYDVGGAKQIRDIWSNYYAEVHGLIFVVDLDNEDVLRESIDALQSLMKHPHSSKKPILFVLNNKNNGEVDDVEFSNTAGLQAIANVQQQMVLITHVNRYSGHLDNTKTASLTVQQRSNKDKTALQEQFCAFIDLIVEHYVYLSEGVRSAEIALRIKQQEDKDKRRLKLMQDEHNQRLADIAGLEGRTVIPKPVAQQEPEEEDTSPIQSLASSTIPSELTHDTPDYNPHSGNKRLSQASTQPASPGANSLESKYEKPTEKDSSNTNYFLPPKSPGRYTSRMSRIQSALSNRIVPT</sequence>
<evidence type="ECO:0000256" key="3">
    <source>
        <dbReference type="PIRSR" id="PIRSR606689-1"/>
    </source>
</evidence>
<protein>
    <recommendedName>
        <fullName evidence="8">ADP-ribosylation factor-like protein 13B</fullName>
    </recommendedName>
</protein>
<feature type="binding site" evidence="3">
    <location>
        <position position="78"/>
    </location>
    <ligand>
        <name>GTP</name>
        <dbReference type="ChEBI" id="CHEBI:37565"/>
    </ligand>
</feature>
<dbReference type="GO" id="GO:0097730">
    <property type="term" value="C:non-motile cilium"/>
    <property type="evidence" value="ECO:0007669"/>
    <property type="project" value="TreeGrafter"/>
</dbReference>
<dbReference type="GO" id="GO:0005525">
    <property type="term" value="F:GTP binding"/>
    <property type="evidence" value="ECO:0007669"/>
    <property type="project" value="UniProtKB-KW"/>
</dbReference>
<accession>A0A8S1GPL6</accession>
<evidence type="ECO:0000256" key="4">
    <source>
        <dbReference type="PIRSR" id="PIRSR606689-2"/>
    </source>
</evidence>
<dbReference type="Pfam" id="PF00025">
    <property type="entry name" value="Arf"/>
    <property type="match status" value="1"/>
</dbReference>
<dbReference type="InterPro" id="IPR006689">
    <property type="entry name" value="Small_GTPase_ARF/SAR"/>
</dbReference>
<dbReference type="GO" id="GO:0003924">
    <property type="term" value="F:GTPase activity"/>
    <property type="evidence" value="ECO:0007669"/>
    <property type="project" value="InterPro"/>
</dbReference>
<keyword evidence="2 3" id="KW-0342">GTP-binding</keyword>
<dbReference type="InterPro" id="IPR051995">
    <property type="entry name" value="Ciliary_GTPase"/>
</dbReference>
<feature type="compositionally biased region" description="Polar residues" evidence="5">
    <location>
        <begin position="276"/>
        <end position="288"/>
    </location>
</feature>
<feature type="compositionally biased region" description="Polar residues" evidence="5">
    <location>
        <begin position="300"/>
        <end position="322"/>
    </location>
</feature>
<dbReference type="GO" id="GO:0046872">
    <property type="term" value="F:metal ion binding"/>
    <property type="evidence" value="ECO:0007669"/>
    <property type="project" value="UniProtKB-KW"/>
</dbReference>
<organism evidence="6 7">
    <name type="scientific">Caenorhabditis auriculariae</name>
    <dbReference type="NCBI Taxonomy" id="2777116"/>
    <lineage>
        <taxon>Eukaryota</taxon>
        <taxon>Metazoa</taxon>
        <taxon>Ecdysozoa</taxon>
        <taxon>Nematoda</taxon>
        <taxon>Chromadorea</taxon>
        <taxon>Rhabditida</taxon>
        <taxon>Rhabditina</taxon>
        <taxon>Rhabditomorpha</taxon>
        <taxon>Rhabditoidea</taxon>
        <taxon>Rhabditidae</taxon>
        <taxon>Peloderinae</taxon>
        <taxon>Caenorhabditis</taxon>
    </lineage>
</organism>
<feature type="binding site" evidence="4">
    <location>
        <position position="38"/>
    </location>
    <ligand>
        <name>Mg(2+)</name>
        <dbReference type="ChEBI" id="CHEBI:18420"/>
    </ligand>
</feature>
<evidence type="ECO:0000256" key="5">
    <source>
        <dbReference type="SAM" id="MobiDB-lite"/>
    </source>
</evidence>
<feature type="compositionally biased region" description="Basic and acidic residues" evidence="5">
    <location>
        <begin position="323"/>
        <end position="333"/>
    </location>
</feature>
<keyword evidence="4" id="KW-0479">Metal-binding</keyword>
<keyword evidence="7" id="KW-1185">Reference proteome</keyword>
<dbReference type="Proteomes" id="UP000835052">
    <property type="component" value="Unassembled WGS sequence"/>
</dbReference>
<dbReference type="PANTHER" id="PTHR46090">
    <property type="entry name" value="ADP-RIBOSYLATION FACTOR-LIKE PROTEIN 13B"/>
    <property type="match status" value="1"/>
</dbReference>
<comment type="caution">
    <text evidence="6">The sequence shown here is derived from an EMBL/GenBank/DDBJ whole genome shotgun (WGS) entry which is preliminary data.</text>
</comment>
<evidence type="ECO:0000313" key="6">
    <source>
        <dbReference type="EMBL" id="CAD6184533.1"/>
    </source>
</evidence>
<evidence type="ECO:0008006" key="8">
    <source>
        <dbReference type="Google" id="ProtNLM"/>
    </source>
</evidence>
<feature type="region of interest" description="Disordered" evidence="5">
    <location>
        <begin position="265"/>
        <end position="353"/>
    </location>
</feature>
<reference evidence="6" key="1">
    <citation type="submission" date="2020-10" db="EMBL/GenBank/DDBJ databases">
        <authorList>
            <person name="Kikuchi T."/>
        </authorList>
    </citation>
    <scope>NUCLEOTIDE SEQUENCE</scope>
    <source>
        <strain evidence="6">NKZ352</strain>
    </source>
</reference>
<feature type="binding site" evidence="3">
    <location>
        <begin position="31"/>
        <end position="38"/>
    </location>
    <ligand>
        <name>GTP</name>
        <dbReference type="ChEBI" id="CHEBI:37565"/>
    </ligand>
</feature>
<evidence type="ECO:0000256" key="2">
    <source>
        <dbReference type="ARBA" id="ARBA00023134"/>
    </source>
</evidence>
<proteinExistence type="predicted"/>
<dbReference type="EMBL" id="CAJGYM010000001">
    <property type="protein sequence ID" value="CAD6184533.1"/>
    <property type="molecule type" value="Genomic_DNA"/>
</dbReference>
<evidence type="ECO:0000256" key="1">
    <source>
        <dbReference type="ARBA" id="ARBA00022741"/>
    </source>
</evidence>
<keyword evidence="4" id="KW-0460">Magnesium</keyword>
<dbReference type="SUPFAM" id="SSF52540">
    <property type="entry name" value="P-loop containing nucleoside triphosphate hydrolases"/>
    <property type="match status" value="1"/>
</dbReference>
<dbReference type="SMART" id="SM00178">
    <property type="entry name" value="SAR"/>
    <property type="match status" value="1"/>
</dbReference>
<name>A0A8S1GPL6_9PELO</name>
<keyword evidence="1 3" id="KW-0547">Nucleotide-binding</keyword>
<dbReference type="GO" id="GO:0097500">
    <property type="term" value="P:receptor localization to non-motile cilium"/>
    <property type="evidence" value="ECO:0007669"/>
    <property type="project" value="TreeGrafter"/>
</dbReference>
<dbReference type="GO" id="GO:1905515">
    <property type="term" value="P:non-motile cilium assembly"/>
    <property type="evidence" value="ECO:0007669"/>
    <property type="project" value="TreeGrafter"/>
</dbReference>
<dbReference type="InterPro" id="IPR027417">
    <property type="entry name" value="P-loop_NTPase"/>
</dbReference>
<dbReference type="PANTHER" id="PTHR46090:SF2">
    <property type="entry name" value="ADP-RIBOSYLATION FACTOR-LIKE PROTEIN 13B"/>
    <property type="match status" value="1"/>
</dbReference>
<dbReference type="OrthoDB" id="14717at2759"/>
<dbReference type="SMART" id="SM00177">
    <property type="entry name" value="ARF"/>
    <property type="match status" value="1"/>
</dbReference>
<dbReference type="AlphaFoldDB" id="A0A8S1GPL6"/>
<dbReference type="GO" id="GO:0060170">
    <property type="term" value="C:ciliary membrane"/>
    <property type="evidence" value="ECO:0007669"/>
    <property type="project" value="TreeGrafter"/>
</dbReference>